<feature type="transmembrane region" description="Helical" evidence="6">
    <location>
        <begin position="79"/>
        <end position="100"/>
    </location>
</feature>
<keyword evidence="3 6" id="KW-0812">Transmembrane</keyword>
<dbReference type="AlphaFoldDB" id="A0A380MTU6"/>
<accession>A0A380MTU6</accession>
<feature type="transmembrane region" description="Helical" evidence="6">
    <location>
        <begin position="106"/>
        <end position="128"/>
    </location>
</feature>
<feature type="transmembrane region" description="Helical" evidence="6">
    <location>
        <begin position="45"/>
        <end position="67"/>
    </location>
</feature>
<organism evidence="8 9">
    <name type="scientific">Suttonella ornithocola</name>
    <dbReference type="NCBI Taxonomy" id="279832"/>
    <lineage>
        <taxon>Bacteria</taxon>
        <taxon>Pseudomonadati</taxon>
        <taxon>Pseudomonadota</taxon>
        <taxon>Gammaproteobacteria</taxon>
        <taxon>Cardiobacteriales</taxon>
        <taxon>Cardiobacteriaceae</taxon>
        <taxon>Suttonella</taxon>
    </lineage>
</organism>
<dbReference type="PANTHER" id="PTHR42920">
    <property type="entry name" value="OS03G0707200 PROTEIN-RELATED"/>
    <property type="match status" value="1"/>
</dbReference>
<dbReference type="InterPro" id="IPR051258">
    <property type="entry name" value="Diverse_Substrate_Transporter"/>
</dbReference>
<dbReference type="InterPro" id="IPR000620">
    <property type="entry name" value="EamA_dom"/>
</dbReference>
<evidence type="ECO:0000256" key="5">
    <source>
        <dbReference type="ARBA" id="ARBA00023136"/>
    </source>
</evidence>
<keyword evidence="2" id="KW-1003">Cell membrane</keyword>
<dbReference type="GO" id="GO:0005886">
    <property type="term" value="C:plasma membrane"/>
    <property type="evidence" value="ECO:0007669"/>
    <property type="project" value="UniProtKB-SubCell"/>
</dbReference>
<dbReference type="EMBL" id="UHIC01000001">
    <property type="protein sequence ID" value="SUO95141.1"/>
    <property type="molecule type" value="Genomic_DNA"/>
</dbReference>
<reference evidence="8 9" key="1">
    <citation type="submission" date="2018-06" db="EMBL/GenBank/DDBJ databases">
        <authorList>
            <consortium name="Pathogen Informatics"/>
            <person name="Doyle S."/>
        </authorList>
    </citation>
    <scope>NUCLEOTIDE SEQUENCE [LARGE SCALE GENOMIC DNA]</scope>
    <source>
        <strain evidence="8 9">NCTC13337</strain>
    </source>
</reference>
<evidence type="ECO:0000256" key="4">
    <source>
        <dbReference type="ARBA" id="ARBA00022989"/>
    </source>
</evidence>
<proteinExistence type="predicted"/>
<feature type="domain" description="EamA" evidence="7">
    <location>
        <begin position="19"/>
        <end position="151"/>
    </location>
</feature>
<evidence type="ECO:0000313" key="8">
    <source>
        <dbReference type="EMBL" id="SUO95141.1"/>
    </source>
</evidence>
<feature type="transmembrane region" description="Helical" evidence="6">
    <location>
        <begin position="233"/>
        <end position="255"/>
    </location>
</feature>
<dbReference type="RefSeq" id="WP_211268218.1">
    <property type="nucleotide sequence ID" value="NZ_LWHB01000205.1"/>
</dbReference>
<dbReference type="SUPFAM" id="SSF103481">
    <property type="entry name" value="Multidrug resistance efflux transporter EmrE"/>
    <property type="match status" value="1"/>
</dbReference>
<name>A0A380MTU6_9GAMM</name>
<comment type="subcellular location">
    <subcellularLocation>
        <location evidence="1">Cell membrane</location>
        <topology evidence="1">Multi-pass membrane protein</topology>
    </subcellularLocation>
</comment>
<keyword evidence="9" id="KW-1185">Reference proteome</keyword>
<feature type="transmembrane region" description="Helical" evidence="6">
    <location>
        <begin position="292"/>
        <end position="310"/>
    </location>
</feature>
<feature type="transmembrane region" description="Helical" evidence="6">
    <location>
        <begin position="135"/>
        <end position="154"/>
    </location>
</feature>
<keyword evidence="4 6" id="KW-1133">Transmembrane helix</keyword>
<keyword evidence="5 6" id="KW-0472">Membrane</keyword>
<feature type="transmembrane region" description="Helical" evidence="6">
    <location>
        <begin position="196"/>
        <end position="213"/>
    </location>
</feature>
<dbReference type="InterPro" id="IPR037185">
    <property type="entry name" value="EmrE-like"/>
</dbReference>
<evidence type="ECO:0000259" key="7">
    <source>
        <dbReference type="Pfam" id="PF00892"/>
    </source>
</evidence>
<feature type="transmembrane region" description="Helical" evidence="6">
    <location>
        <begin position="166"/>
        <end position="184"/>
    </location>
</feature>
<sequence>MSANSTMMNNRKTLLPPRLMLLLAPVLWSTSNVIGKLAVGLMTEFQFTFYRWLFAAILMTIFCWKVVKKDLPELKKRALWLFFWGGSAFALFNIVLYGGINMGVKLVNIAIIFALIPALVLILNAIIFKERAHPLQWLGVAATVFGVIWLVTGGTPQTLLGWRPSLAEGFVLIAALIYVGYSVVLRQAPNVHWMSLMWAMCVSAMLVSLPFYLWETAKTEQLLIPVAPTTAEIMKALALVAYVTVFVAILSKMFYMEGVIVLGASRGALVMNLLPVFNTLAALLIFRDERAVFGAVQLTALLWVVGGILSSEIGATLK</sequence>
<protein>
    <submittedName>
        <fullName evidence="8">Predicted permease, DMT superfamily</fullName>
    </submittedName>
</protein>
<evidence type="ECO:0000256" key="3">
    <source>
        <dbReference type="ARBA" id="ARBA00022692"/>
    </source>
</evidence>
<evidence type="ECO:0000256" key="2">
    <source>
        <dbReference type="ARBA" id="ARBA00022475"/>
    </source>
</evidence>
<evidence type="ECO:0000313" key="9">
    <source>
        <dbReference type="Proteomes" id="UP000254601"/>
    </source>
</evidence>
<dbReference type="Pfam" id="PF00892">
    <property type="entry name" value="EamA"/>
    <property type="match status" value="1"/>
</dbReference>
<dbReference type="Proteomes" id="UP000254601">
    <property type="component" value="Unassembled WGS sequence"/>
</dbReference>
<evidence type="ECO:0000256" key="1">
    <source>
        <dbReference type="ARBA" id="ARBA00004651"/>
    </source>
</evidence>
<feature type="transmembrane region" description="Helical" evidence="6">
    <location>
        <begin position="267"/>
        <end position="286"/>
    </location>
</feature>
<evidence type="ECO:0000256" key="6">
    <source>
        <dbReference type="SAM" id="Phobius"/>
    </source>
</evidence>
<dbReference type="PANTHER" id="PTHR42920:SF11">
    <property type="entry name" value="INNER MEMBRANE PROTEIN YTFF"/>
    <property type="match status" value="1"/>
</dbReference>
<gene>
    <name evidence="8" type="ORF">NCTC13337_01121</name>
</gene>